<evidence type="ECO:0000256" key="2">
    <source>
        <dbReference type="ARBA" id="ARBA00023242"/>
    </source>
</evidence>
<name>A0A9Q1LEN9_9SOLA</name>
<proteinExistence type="predicted"/>
<comment type="caution">
    <text evidence="4">The sequence shown here is derived from an EMBL/GenBank/DDBJ whole genome shotgun (WGS) entry which is preliminary data.</text>
</comment>
<dbReference type="Proteomes" id="UP001152561">
    <property type="component" value="Unassembled WGS sequence"/>
</dbReference>
<dbReference type="OrthoDB" id="308383at2759"/>
<gene>
    <name evidence="4" type="ORF">K7X08_016714</name>
</gene>
<dbReference type="Pfam" id="PF16135">
    <property type="entry name" value="TDBD"/>
    <property type="match status" value="1"/>
</dbReference>
<dbReference type="GO" id="GO:0005634">
    <property type="term" value="C:nucleus"/>
    <property type="evidence" value="ECO:0007669"/>
    <property type="project" value="UniProtKB-SubCell"/>
</dbReference>
<protein>
    <recommendedName>
        <fullName evidence="3">Tify domain-containing protein</fullName>
    </recommendedName>
</protein>
<organism evidence="4 5">
    <name type="scientific">Anisodus acutangulus</name>
    <dbReference type="NCBI Taxonomy" id="402998"/>
    <lineage>
        <taxon>Eukaryota</taxon>
        <taxon>Viridiplantae</taxon>
        <taxon>Streptophyta</taxon>
        <taxon>Embryophyta</taxon>
        <taxon>Tracheophyta</taxon>
        <taxon>Spermatophyta</taxon>
        <taxon>Magnoliopsida</taxon>
        <taxon>eudicotyledons</taxon>
        <taxon>Gunneridae</taxon>
        <taxon>Pentapetalae</taxon>
        <taxon>asterids</taxon>
        <taxon>lamiids</taxon>
        <taxon>Solanales</taxon>
        <taxon>Solanaceae</taxon>
        <taxon>Solanoideae</taxon>
        <taxon>Hyoscyameae</taxon>
        <taxon>Anisodus</taxon>
    </lineage>
</organism>
<keyword evidence="2" id="KW-0539">Nucleus</keyword>
<dbReference type="AlphaFoldDB" id="A0A9Q1LEN9"/>
<evidence type="ECO:0000313" key="4">
    <source>
        <dbReference type="EMBL" id="KAJ8534986.1"/>
    </source>
</evidence>
<dbReference type="EMBL" id="JAJAGQ010000019">
    <property type="protein sequence ID" value="KAJ8534986.1"/>
    <property type="molecule type" value="Genomic_DNA"/>
</dbReference>
<accession>A0A9Q1LEN9</accession>
<dbReference type="InterPro" id="IPR032308">
    <property type="entry name" value="TDBD"/>
</dbReference>
<feature type="domain" description="Tify" evidence="3">
    <location>
        <begin position="215"/>
        <end position="253"/>
    </location>
</feature>
<evidence type="ECO:0000313" key="5">
    <source>
        <dbReference type="Proteomes" id="UP001152561"/>
    </source>
</evidence>
<reference evidence="5" key="1">
    <citation type="journal article" date="2023" name="Proc. Natl. Acad. Sci. U.S.A.">
        <title>Genomic and structural basis for evolution of tropane alkaloid biosynthesis.</title>
        <authorList>
            <person name="Wanga Y.-J."/>
            <person name="Taina T."/>
            <person name="Yua J.-Y."/>
            <person name="Lia J."/>
            <person name="Xua B."/>
            <person name="Chenc J."/>
            <person name="D'Auriad J.C."/>
            <person name="Huanga J.-P."/>
            <person name="Huanga S.-X."/>
        </authorList>
    </citation>
    <scope>NUCLEOTIDE SEQUENCE [LARGE SCALE GENOMIC DNA]</scope>
    <source>
        <strain evidence="5">cv. KIB-2019</strain>
    </source>
</reference>
<keyword evidence="5" id="KW-1185">Reference proteome</keyword>
<evidence type="ECO:0000256" key="1">
    <source>
        <dbReference type="ARBA" id="ARBA00004123"/>
    </source>
</evidence>
<evidence type="ECO:0000259" key="3">
    <source>
        <dbReference type="Pfam" id="PF16135"/>
    </source>
</evidence>
<sequence>MCVNVAVNLSTTCFFITPTLPFSVSQCRSKYLLVHSSRFSVTGKWNSTTVGFPWTSNSNVHISNPAEFSGPFISFLSGSLTSLQGGFEQSSNVKPVFTVNEKPINRNNANGCASRSGPVLVPAVELSQYFSSHKLKFGETLKSTAVIDPPKCEMAKPAAPSHYVGDWKLKHSSFPRGASDAVVPTAEQLSPCVLFGLKRMPCSQKYLSSWSYLLCHGSHMSISRFCEQSGLSDVNPGNAVRMDSGVNIARWRKIRAPEDHGGCDWPEVFPLSTGLGEFYPSIPNLSPNSELSGVFGASNGAGQSWNNMSISKNPQHSAFNIVKLRRDTRPGECFFIYSS</sequence>
<comment type="subcellular location">
    <subcellularLocation>
        <location evidence="1">Nucleus</location>
    </subcellularLocation>
</comment>